<evidence type="ECO:0000256" key="1">
    <source>
        <dbReference type="ARBA" id="ARBA00004141"/>
    </source>
</evidence>
<dbReference type="PANTHER" id="PTHR32322:SF2">
    <property type="entry name" value="EAMA DOMAIN-CONTAINING PROTEIN"/>
    <property type="match status" value="1"/>
</dbReference>
<sequence length="297" mass="32306">MRVKLAYLGVVMVWTTTPLCIKWSSEGISFILGVTARMSVGALCLLLIMLLSRQRLAMHKAAIHTYIAASVQIYLSMTITYWAAQFIPSGWTSVIFGLSPFMTAFLAAALLKESSLGWARVFAYLLGVAGLAVMFVSAIELNRLALIGMVAMLGSTFIHAVSAVWVKRIAAGLPAIQQISGGLLFSLPLYYLTWFILDQGQLPSSIPDKTLYAILYLGGIATTLGFALYYFLLTHLAATKVAMINMVTPVLSLLLGFGVNHEPLTVKIAIGTALILSALLIQQLAGRRWQFGRGNRQ</sequence>
<protein>
    <submittedName>
        <fullName evidence="8">DMT family transporter</fullName>
    </submittedName>
</protein>
<gene>
    <name evidence="8" type="ORF">KEF85_11335</name>
</gene>
<organism evidence="8 9">
    <name type="scientific">Methylomonas paludis</name>
    <dbReference type="NCBI Taxonomy" id="1173101"/>
    <lineage>
        <taxon>Bacteria</taxon>
        <taxon>Pseudomonadati</taxon>
        <taxon>Pseudomonadota</taxon>
        <taxon>Gammaproteobacteria</taxon>
        <taxon>Methylococcales</taxon>
        <taxon>Methylococcaceae</taxon>
        <taxon>Methylomonas</taxon>
    </lineage>
</organism>
<evidence type="ECO:0000256" key="3">
    <source>
        <dbReference type="ARBA" id="ARBA00022692"/>
    </source>
</evidence>
<evidence type="ECO:0000256" key="2">
    <source>
        <dbReference type="ARBA" id="ARBA00007362"/>
    </source>
</evidence>
<feature type="transmembrane region" description="Helical" evidence="6">
    <location>
        <begin position="145"/>
        <end position="166"/>
    </location>
</feature>
<dbReference type="PANTHER" id="PTHR32322">
    <property type="entry name" value="INNER MEMBRANE TRANSPORTER"/>
    <property type="match status" value="1"/>
</dbReference>
<feature type="transmembrane region" description="Helical" evidence="6">
    <location>
        <begin position="30"/>
        <end position="51"/>
    </location>
</feature>
<dbReference type="SUPFAM" id="SSF103481">
    <property type="entry name" value="Multidrug resistance efflux transporter EmrE"/>
    <property type="match status" value="2"/>
</dbReference>
<dbReference type="InterPro" id="IPR050638">
    <property type="entry name" value="AA-Vitamin_Transporters"/>
</dbReference>
<evidence type="ECO:0000256" key="4">
    <source>
        <dbReference type="ARBA" id="ARBA00022989"/>
    </source>
</evidence>
<feature type="transmembrane region" description="Helical" evidence="6">
    <location>
        <begin position="63"/>
        <end position="84"/>
    </location>
</feature>
<evidence type="ECO:0000256" key="6">
    <source>
        <dbReference type="SAM" id="Phobius"/>
    </source>
</evidence>
<dbReference type="Pfam" id="PF00892">
    <property type="entry name" value="EamA"/>
    <property type="match status" value="2"/>
</dbReference>
<dbReference type="AlphaFoldDB" id="A0A975MLS2"/>
<dbReference type="InterPro" id="IPR037185">
    <property type="entry name" value="EmrE-like"/>
</dbReference>
<keyword evidence="5 6" id="KW-0472">Membrane</keyword>
<name>A0A975MLS2_9GAMM</name>
<feature type="domain" description="EamA" evidence="7">
    <location>
        <begin position="6"/>
        <end position="135"/>
    </location>
</feature>
<dbReference type="EMBL" id="CP073754">
    <property type="protein sequence ID" value="QWF69944.1"/>
    <property type="molecule type" value="Genomic_DNA"/>
</dbReference>
<reference evidence="8" key="1">
    <citation type="submission" date="2021-04" db="EMBL/GenBank/DDBJ databases">
        <title>Draft genome sequence data of methanotrophic Methylovulum sp. strain S1L and Methylomonas sp. strain S2AM isolated from boreal lake water columns.</title>
        <authorList>
            <person name="Rissanen A.J."/>
            <person name="Mangayil R."/>
            <person name="Svenning M.M."/>
            <person name="Khanongnuch R."/>
        </authorList>
    </citation>
    <scope>NUCLEOTIDE SEQUENCE</scope>
    <source>
        <strain evidence="8">S2AM</strain>
    </source>
</reference>
<feature type="transmembrane region" description="Helical" evidence="6">
    <location>
        <begin position="118"/>
        <end position="139"/>
    </location>
</feature>
<evidence type="ECO:0000313" key="8">
    <source>
        <dbReference type="EMBL" id="QWF69944.1"/>
    </source>
</evidence>
<proteinExistence type="inferred from homology"/>
<comment type="similarity">
    <text evidence="2">Belongs to the EamA transporter family.</text>
</comment>
<dbReference type="InterPro" id="IPR000620">
    <property type="entry name" value="EamA_dom"/>
</dbReference>
<feature type="transmembrane region" description="Helical" evidence="6">
    <location>
        <begin position="241"/>
        <end position="259"/>
    </location>
</feature>
<evidence type="ECO:0000256" key="5">
    <source>
        <dbReference type="ARBA" id="ARBA00023136"/>
    </source>
</evidence>
<evidence type="ECO:0000313" key="9">
    <source>
        <dbReference type="Proteomes" id="UP000676649"/>
    </source>
</evidence>
<feature type="transmembrane region" description="Helical" evidence="6">
    <location>
        <begin position="265"/>
        <end position="286"/>
    </location>
</feature>
<dbReference type="Proteomes" id="UP000676649">
    <property type="component" value="Chromosome"/>
</dbReference>
<accession>A0A975MLS2</accession>
<feature type="domain" description="EamA" evidence="7">
    <location>
        <begin position="147"/>
        <end position="281"/>
    </location>
</feature>
<dbReference type="RefSeq" id="WP_215580631.1">
    <property type="nucleotide sequence ID" value="NZ_CP073754.1"/>
</dbReference>
<feature type="transmembrane region" description="Helical" evidence="6">
    <location>
        <begin position="90"/>
        <end position="111"/>
    </location>
</feature>
<feature type="transmembrane region" description="Helical" evidence="6">
    <location>
        <begin position="178"/>
        <end position="197"/>
    </location>
</feature>
<evidence type="ECO:0000259" key="7">
    <source>
        <dbReference type="Pfam" id="PF00892"/>
    </source>
</evidence>
<dbReference type="KEGG" id="mpad:KEF85_11335"/>
<keyword evidence="4 6" id="KW-1133">Transmembrane helix</keyword>
<comment type="subcellular location">
    <subcellularLocation>
        <location evidence="1">Membrane</location>
        <topology evidence="1">Multi-pass membrane protein</topology>
    </subcellularLocation>
</comment>
<keyword evidence="3 6" id="KW-0812">Transmembrane</keyword>
<keyword evidence="9" id="KW-1185">Reference proteome</keyword>
<dbReference type="GO" id="GO:0016020">
    <property type="term" value="C:membrane"/>
    <property type="evidence" value="ECO:0007669"/>
    <property type="project" value="UniProtKB-SubCell"/>
</dbReference>
<feature type="transmembrane region" description="Helical" evidence="6">
    <location>
        <begin position="209"/>
        <end position="232"/>
    </location>
</feature>